<dbReference type="EMBL" id="FZNW01000003">
    <property type="protein sequence ID" value="SNR36339.1"/>
    <property type="molecule type" value="Genomic_DNA"/>
</dbReference>
<name>A0A238VS54_9PSEU</name>
<dbReference type="NCBIfam" id="TIGR01098">
    <property type="entry name" value="3A0109s03R"/>
    <property type="match status" value="1"/>
</dbReference>
<keyword evidence="6" id="KW-1185">Reference proteome</keyword>
<keyword evidence="2 4" id="KW-0732">Signal</keyword>
<dbReference type="Proteomes" id="UP000198348">
    <property type="component" value="Unassembled WGS sequence"/>
</dbReference>
<dbReference type="SUPFAM" id="SSF53850">
    <property type="entry name" value="Periplasmic binding protein-like II"/>
    <property type="match status" value="1"/>
</dbReference>
<comment type="similarity">
    <text evidence="1">Belongs to the phosphate/phosphite/phosphonate binding protein family.</text>
</comment>
<dbReference type="InterPro" id="IPR005770">
    <property type="entry name" value="PhnD"/>
</dbReference>
<organism evidence="5 6">
    <name type="scientific">Haloechinothrix alba</name>
    <dbReference type="NCBI Taxonomy" id="664784"/>
    <lineage>
        <taxon>Bacteria</taxon>
        <taxon>Bacillati</taxon>
        <taxon>Actinomycetota</taxon>
        <taxon>Actinomycetes</taxon>
        <taxon>Pseudonocardiales</taxon>
        <taxon>Pseudonocardiaceae</taxon>
        <taxon>Haloechinothrix</taxon>
    </lineage>
</organism>
<evidence type="ECO:0000256" key="3">
    <source>
        <dbReference type="SAM" id="MobiDB-lite"/>
    </source>
</evidence>
<feature type="signal peptide" evidence="4">
    <location>
        <begin position="1"/>
        <end position="20"/>
    </location>
</feature>
<dbReference type="RefSeq" id="WP_089300071.1">
    <property type="nucleotide sequence ID" value="NZ_FZNW01000003.1"/>
</dbReference>
<dbReference type="PANTHER" id="PTHR35841">
    <property type="entry name" value="PHOSPHONATES-BINDING PERIPLASMIC PROTEIN"/>
    <property type="match status" value="1"/>
</dbReference>
<dbReference type="OrthoDB" id="9764656at2"/>
<proteinExistence type="inferred from homology"/>
<reference evidence="5 6" key="1">
    <citation type="submission" date="2017-06" db="EMBL/GenBank/DDBJ databases">
        <authorList>
            <person name="Kim H.J."/>
            <person name="Triplett B.A."/>
        </authorList>
    </citation>
    <scope>NUCLEOTIDE SEQUENCE [LARGE SCALE GENOMIC DNA]</scope>
    <source>
        <strain evidence="5 6">DSM 45207</strain>
    </source>
</reference>
<dbReference type="Gene3D" id="3.40.190.10">
    <property type="entry name" value="Periplasmic binding protein-like II"/>
    <property type="match status" value="2"/>
</dbReference>
<feature type="region of interest" description="Disordered" evidence="3">
    <location>
        <begin position="22"/>
        <end position="43"/>
    </location>
</feature>
<evidence type="ECO:0000256" key="1">
    <source>
        <dbReference type="ARBA" id="ARBA00007162"/>
    </source>
</evidence>
<accession>A0A238VS54</accession>
<evidence type="ECO:0000256" key="2">
    <source>
        <dbReference type="ARBA" id="ARBA00022729"/>
    </source>
</evidence>
<dbReference type="NCBIfam" id="TIGR04553">
    <property type="entry name" value="ABC_peri_selen"/>
    <property type="match status" value="1"/>
</dbReference>
<gene>
    <name evidence="5" type="ORF">SAMN06265360_103227</name>
</gene>
<evidence type="ECO:0000313" key="6">
    <source>
        <dbReference type="Proteomes" id="UP000198348"/>
    </source>
</evidence>
<dbReference type="InterPro" id="IPR030836">
    <property type="entry name" value="ABC_peri_PhnD-like"/>
</dbReference>
<dbReference type="GO" id="GO:0043190">
    <property type="term" value="C:ATP-binding cassette (ABC) transporter complex"/>
    <property type="evidence" value="ECO:0007669"/>
    <property type="project" value="InterPro"/>
</dbReference>
<protein>
    <submittedName>
        <fullName evidence="5">Phosphonate transport system substrate-binding protein</fullName>
    </submittedName>
</protein>
<sequence>MRYAPLRILALAAVTLGAAACGSAPGDPSGQGGDDGDTLSIGAIPDQDPEQLQRTYGTLADYLSEELGVEVEYVPVTDYTAAVTAFQRGDLQLAFFGGVTGVQARDQVDGAEPIAQRTIDAEFESVFVANTDTGLEPFDDKAGLTELAGHSFTFGSESSTSGRVMPQHFLSEAGVSVDEFAGEVGFSGSHDTTAKLVEEGTYEVGALNAALWDDRVEEGAVDTDRVREVFRTPTYHDYHWLARPELDAEFGSGFTDNLTQALLDLDGSDEREREILQMFQAEGFIATEAENYERIEKVARDVGLL</sequence>
<evidence type="ECO:0000313" key="5">
    <source>
        <dbReference type="EMBL" id="SNR36339.1"/>
    </source>
</evidence>
<evidence type="ECO:0000256" key="4">
    <source>
        <dbReference type="SAM" id="SignalP"/>
    </source>
</evidence>
<dbReference type="PANTHER" id="PTHR35841:SF1">
    <property type="entry name" value="PHOSPHONATES-BINDING PERIPLASMIC PROTEIN"/>
    <property type="match status" value="1"/>
</dbReference>
<dbReference type="AlphaFoldDB" id="A0A238VS54"/>
<dbReference type="Pfam" id="PF12974">
    <property type="entry name" value="Phosphonate-bd"/>
    <property type="match status" value="1"/>
</dbReference>
<feature type="chain" id="PRO_5013189789" evidence="4">
    <location>
        <begin position="21"/>
        <end position="305"/>
    </location>
</feature>
<dbReference type="PROSITE" id="PS51257">
    <property type="entry name" value="PROKAR_LIPOPROTEIN"/>
    <property type="match status" value="1"/>
</dbReference>
<dbReference type="GO" id="GO:0055085">
    <property type="term" value="P:transmembrane transport"/>
    <property type="evidence" value="ECO:0007669"/>
    <property type="project" value="InterPro"/>
</dbReference>